<reference evidence="3 4" key="1">
    <citation type="journal article" date="2012" name="Stand. Genomic Sci.">
        <title>Complete genome sequence of Terriglobus saanensis type strain SP1PR4(T), an Acidobacteria from tundra soil.</title>
        <authorList>
            <person name="Rawat S.R."/>
            <person name="Mannisto M.K."/>
            <person name="Starovoytov V."/>
            <person name="Goodwin L."/>
            <person name="Nolan M."/>
            <person name="Hauser L."/>
            <person name="Land M."/>
            <person name="Davenport K.W."/>
            <person name="Woyke T."/>
            <person name="Haggblom M.M."/>
        </authorList>
    </citation>
    <scope>NUCLEOTIDE SEQUENCE</scope>
    <source>
        <strain evidence="4">ATCC BAA-1853 / DSM 23119 / SP1PR4</strain>
    </source>
</reference>
<dbReference type="SUPFAM" id="SSF53092">
    <property type="entry name" value="Creatinase/prolidase N-terminal domain"/>
    <property type="match status" value="1"/>
</dbReference>
<dbReference type="InterPro" id="IPR050659">
    <property type="entry name" value="Peptidase_M24B"/>
</dbReference>
<dbReference type="Pfam" id="PF00557">
    <property type="entry name" value="Peptidase_M24"/>
    <property type="match status" value="1"/>
</dbReference>
<organism evidence="3 4">
    <name type="scientific">Terriglobus saanensis (strain ATCC BAA-1853 / DSM 23119 / SP1PR4)</name>
    <dbReference type="NCBI Taxonomy" id="401053"/>
    <lineage>
        <taxon>Bacteria</taxon>
        <taxon>Pseudomonadati</taxon>
        <taxon>Acidobacteriota</taxon>
        <taxon>Terriglobia</taxon>
        <taxon>Terriglobales</taxon>
        <taxon>Acidobacteriaceae</taxon>
        <taxon>Terriglobus</taxon>
    </lineage>
</organism>
<dbReference type="InterPro" id="IPR000994">
    <property type="entry name" value="Pept_M24"/>
</dbReference>
<dbReference type="Proteomes" id="UP000006844">
    <property type="component" value="Chromosome"/>
</dbReference>
<dbReference type="RefSeq" id="WP_013569845.1">
    <property type="nucleotide sequence ID" value="NC_014963.1"/>
</dbReference>
<protein>
    <submittedName>
        <fullName evidence="3">Peptidase M24</fullName>
    </submittedName>
</protein>
<evidence type="ECO:0000313" key="4">
    <source>
        <dbReference type="Proteomes" id="UP000006844"/>
    </source>
</evidence>
<dbReference type="EMBL" id="CP002467">
    <property type="protein sequence ID" value="ADV84114.1"/>
    <property type="molecule type" value="Genomic_DNA"/>
</dbReference>
<dbReference type="AlphaFoldDB" id="E8V8S7"/>
<dbReference type="STRING" id="401053.AciPR4_3360"/>
<feature type="domain" description="Peptidase M24" evidence="1">
    <location>
        <begin position="294"/>
        <end position="464"/>
    </location>
</feature>
<dbReference type="OrthoDB" id="9806388at2"/>
<dbReference type="Gene3D" id="3.40.350.10">
    <property type="entry name" value="Creatinase/prolidase N-terminal domain"/>
    <property type="match status" value="1"/>
</dbReference>
<evidence type="ECO:0000259" key="2">
    <source>
        <dbReference type="Pfam" id="PF01321"/>
    </source>
</evidence>
<accession>E8V8S7</accession>
<evidence type="ECO:0000313" key="3">
    <source>
        <dbReference type="EMBL" id="ADV84114.1"/>
    </source>
</evidence>
<dbReference type="PANTHER" id="PTHR46112:SF2">
    <property type="entry name" value="XAA-PRO AMINOPEPTIDASE P-RELATED"/>
    <property type="match status" value="1"/>
</dbReference>
<dbReference type="SUPFAM" id="SSF55920">
    <property type="entry name" value="Creatinase/aminopeptidase"/>
    <property type="match status" value="1"/>
</dbReference>
<proteinExistence type="predicted"/>
<sequence length="487" mass="54597">MQTRRQIMTKGTAALFGAGFLGRVDAVASMQSTADHGKPSLESLLFSQAGGPSEKMLLTPPTGVDAPPAPATYDRLPLSWYKAKVQTFKGILAERGIECFMLRNVLNVSYLIGYYHVETERPQATFMNKDDENPWYLYPGLDRDIVKSWWWGDGLCYYDYPDARGVYPFEGKVSVGPSNDLFLYALEGIKKHGLQGKKLGIDGELYPSELAKVAKIFPGVEVVNIAPDLLKMRELKSPEELALWRRAYAYYDRGHAFARDYILTHGTDIYDMEVSAATTMYASMLLYKDLDLHDGEANYGVGASMHYSCRAGSVTSYPHPNQPYFHKIEKNQPIQISGGCRVGGFGGEGYRMFITADSAGKFDPHMGKLWEVSEHSCDMQMELQKEGSSCQSVAEKILKYQVEQGCAKYIYHRPGHGEGSEGHQPPYIALGDETILKKTMCFSEEPGLYDSEKKVGFNWSDTIVTGVHSGYRMSMVPYSKEYLWIKL</sequence>
<dbReference type="PANTHER" id="PTHR46112">
    <property type="entry name" value="AMINOPEPTIDASE"/>
    <property type="match status" value="1"/>
</dbReference>
<dbReference type="Pfam" id="PF01321">
    <property type="entry name" value="Creatinase_N"/>
    <property type="match status" value="1"/>
</dbReference>
<dbReference type="CDD" id="cd01066">
    <property type="entry name" value="APP_MetAP"/>
    <property type="match status" value="1"/>
</dbReference>
<dbReference type="InterPro" id="IPR000587">
    <property type="entry name" value="Creatinase_N"/>
</dbReference>
<dbReference type="KEGG" id="tsa:AciPR4_3360"/>
<name>E8V8S7_TERSS</name>
<dbReference type="eggNOG" id="COG0006">
    <property type="taxonomic scope" value="Bacteria"/>
</dbReference>
<gene>
    <name evidence="3" type="ordered locus">AciPR4_3360</name>
</gene>
<dbReference type="InterPro" id="IPR036005">
    <property type="entry name" value="Creatinase/aminopeptidase-like"/>
</dbReference>
<dbReference type="HOGENOM" id="CLU_560113_0_0_0"/>
<dbReference type="Gene3D" id="3.90.230.10">
    <property type="entry name" value="Creatinase/methionine aminopeptidase superfamily"/>
    <property type="match status" value="1"/>
</dbReference>
<feature type="domain" description="Creatinase N-terminal" evidence="2">
    <location>
        <begin position="85"/>
        <end position="234"/>
    </location>
</feature>
<keyword evidence="4" id="KW-1185">Reference proteome</keyword>
<evidence type="ECO:0000259" key="1">
    <source>
        <dbReference type="Pfam" id="PF00557"/>
    </source>
</evidence>
<dbReference type="InterPro" id="IPR029149">
    <property type="entry name" value="Creatin/AminoP/Spt16_N"/>
</dbReference>